<evidence type="ECO:0008006" key="4">
    <source>
        <dbReference type="Google" id="ProtNLM"/>
    </source>
</evidence>
<sequence length="455" mass="50109">MNETIPLTAVLTASSRKFFVVSYPDGRLVRGLLIGWFLIGWCGLITTATVRANEATISSAAESSSAPIENDASEFVLLRNDRVLRGDVQISGESVIVRRGGSEIRLPAKEVIGSRDNLDALFELREQWRSARTSPRPIQRALSAARWCVDQGLHQQAVEQLMIIYRADPQNSEAQHLESRLRNLTRPNDPKPKASEVQPANFVEATNEAKQVDVQSPTAEPTDHLHEAVMNSWFLHAFTARVQPILLAKCAQCHDQNLSDQASDFALHRPLHSSRPGRRITEANLRAILTLCEPGNPDASPLIQMAKSDHGAKASHRNESTSLSTGSVLLRTLESFVDQLPLRSELKVVEVDPILAETPRASDPTRVARASFIDETAGVDFSGDKTPPSSEWSPTNASASIPSQTTNPPSNDANKRGPIRPKRLPKVEQPLSKDLFNRQTELIELFRGTLNSNAK</sequence>
<reference evidence="2" key="2">
    <citation type="journal article" date="2013" name="Mar. Genomics">
        <title>Expression of sulfatases in Rhodopirellula baltica and the diversity of sulfatases in the genus Rhodopirellula.</title>
        <authorList>
            <person name="Wegner C.E."/>
            <person name="Richter-Heitmann T."/>
            <person name="Klindworth A."/>
            <person name="Klockow C."/>
            <person name="Richter M."/>
            <person name="Achstetter T."/>
            <person name="Glockner F.O."/>
            <person name="Harder J."/>
        </authorList>
    </citation>
    <scope>NUCLEOTIDE SEQUENCE [LARGE SCALE GENOMIC DNA]</scope>
    <source>
        <strain evidence="2">6C</strain>
    </source>
</reference>
<reference evidence="2" key="1">
    <citation type="submission" date="2012-11" db="EMBL/GenBank/DDBJ databases">
        <title>Permanent draft genomes of Rhodopirellula europaea strain SH398 and 6C.</title>
        <authorList>
            <person name="Richter M."/>
            <person name="Richter-Heitmann T."/>
            <person name="Frank C."/>
            <person name="Harder J."/>
            <person name="Glockner F.O."/>
        </authorList>
    </citation>
    <scope>NUCLEOTIDE SEQUENCE</scope>
    <source>
        <strain evidence="2">6C</strain>
    </source>
</reference>
<keyword evidence="3" id="KW-1185">Reference proteome</keyword>
<proteinExistence type="predicted"/>
<protein>
    <recommendedName>
        <fullName evidence="4">Secreted protein</fullName>
    </recommendedName>
</protein>
<feature type="compositionally biased region" description="Polar residues" evidence="1">
    <location>
        <begin position="387"/>
        <end position="412"/>
    </location>
</feature>
<evidence type="ECO:0000256" key="1">
    <source>
        <dbReference type="SAM" id="MobiDB-lite"/>
    </source>
</evidence>
<accession>M2B109</accession>
<comment type="caution">
    <text evidence="2">The sequence shown here is derived from an EMBL/GenBank/DDBJ whole genome shotgun (WGS) entry which is preliminary data.</text>
</comment>
<name>M2B109_9BACT</name>
<dbReference type="RefSeq" id="WP_008658081.1">
    <property type="nucleotide sequence ID" value="NZ_ANMO01000151.1"/>
</dbReference>
<dbReference type="AlphaFoldDB" id="M2B109"/>
<evidence type="ECO:0000313" key="2">
    <source>
        <dbReference type="EMBL" id="EMB15919.1"/>
    </source>
</evidence>
<dbReference type="Proteomes" id="UP000011529">
    <property type="component" value="Unassembled WGS sequence"/>
</dbReference>
<organism evidence="2 3">
    <name type="scientific">Rhodopirellula europaea 6C</name>
    <dbReference type="NCBI Taxonomy" id="1263867"/>
    <lineage>
        <taxon>Bacteria</taxon>
        <taxon>Pseudomonadati</taxon>
        <taxon>Planctomycetota</taxon>
        <taxon>Planctomycetia</taxon>
        <taxon>Pirellulales</taxon>
        <taxon>Pirellulaceae</taxon>
        <taxon>Rhodopirellula</taxon>
    </lineage>
</organism>
<dbReference type="EMBL" id="ANMO01000151">
    <property type="protein sequence ID" value="EMB15919.1"/>
    <property type="molecule type" value="Genomic_DNA"/>
</dbReference>
<evidence type="ECO:0000313" key="3">
    <source>
        <dbReference type="Proteomes" id="UP000011529"/>
    </source>
</evidence>
<feature type="region of interest" description="Disordered" evidence="1">
    <location>
        <begin position="378"/>
        <end position="433"/>
    </location>
</feature>
<dbReference type="PATRIC" id="fig|1263867.3.peg.3576"/>
<gene>
    <name evidence="2" type="ORF">RE6C_03346</name>
</gene>